<dbReference type="CDD" id="cd13441">
    <property type="entry name" value="CamS_repeat_1"/>
    <property type="match status" value="1"/>
</dbReference>
<feature type="compositionally biased region" description="Low complexity" evidence="1">
    <location>
        <begin position="127"/>
        <end position="138"/>
    </location>
</feature>
<evidence type="ECO:0000313" key="4">
    <source>
        <dbReference type="Proteomes" id="UP000777303"/>
    </source>
</evidence>
<sequence length="385" mass="42479">MKKLNKVILSITGLALLMAGCGNLQNSQLNSSDNSNNSSSKATKVQTTGQTNNDYYQGIIRNGQYQVSKARGVNVDNETNQFDVKSFSSGLLNLSKTEFPTNKYIFQEGQYIDSKTARQWLGRQSSNNPDGLNPPDNGQMDPNKRNPIYLQQILEQDFVTDNNNKVNLAGMSIGLGLNSVDTYTKQQYGATYETKISQAQDEQQGKQMATKVLSRLRKMKGVANNTPIMIALYRQSTPDSLVGGTFFAYAISKSGNKLDTWHKIDQQNEVLPVVNNAKPINADVANSFDTFRNAVKQFFPNLSGVTAQVHYENGNLAGMNITITTQFYSETEITSFAQFVASEAAKDLPNKVPIQINIQSVQGMQAFVARDAGSNGFYTHVFGSY</sequence>
<keyword evidence="2" id="KW-0732">Signal</keyword>
<evidence type="ECO:0000313" key="3">
    <source>
        <dbReference type="EMBL" id="MBU3851214.1"/>
    </source>
</evidence>
<organism evidence="3 4">
    <name type="scientific">Candidatus Paralactobacillus gallistercoris</name>
    <dbReference type="NCBI Taxonomy" id="2838724"/>
    <lineage>
        <taxon>Bacteria</taxon>
        <taxon>Bacillati</taxon>
        <taxon>Bacillota</taxon>
        <taxon>Bacilli</taxon>
        <taxon>Lactobacillales</taxon>
        <taxon>Lactobacillaceae</taxon>
        <taxon>Lactobacillus</taxon>
    </lineage>
</organism>
<dbReference type="PIRSF" id="PIRSF012509">
    <property type="entry name" value="CamS"/>
    <property type="match status" value="1"/>
</dbReference>
<comment type="caution">
    <text evidence="3">The sequence shown here is derived from an EMBL/GenBank/DDBJ whole genome shotgun (WGS) entry which is preliminary data.</text>
</comment>
<dbReference type="Gene3D" id="3.10.570.10">
    <property type="entry name" value="sex pheromone staph- cam373 precursor domain"/>
    <property type="match status" value="1"/>
</dbReference>
<dbReference type="EMBL" id="JAHLFS010000010">
    <property type="protein sequence ID" value="MBU3851214.1"/>
    <property type="molecule type" value="Genomic_DNA"/>
</dbReference>
<accession>A0A948TIF5</accession>
<feature type="chain" id="PRO_5037154163" evidence="2">
    <location>
        <begin position="25"/>
        <end position="385"/>
    </location>
</feature>
<dbReference type="Pfam" id="PF07537">
    <property type="entry name" value="CamS"/>
    <property type="match status" value="1"/>
</dbReference>
<feature type="signal peptide" evidence="2">
    <location>
        <begin position="1"/>
        <end position="24"/>
    </location>
</feature>
<evidence type="ECO:0000256" key="2">
    <source>
        <dbReference type="SAM" id="SignalP"/>
    </source>
</evidence>
<evidence type="ECO:0000256" key="1">
    <source>
        <dbReference type="SAM" id="MobiDB-lite"/>
    </source>
</evidence>
<feature type="region of interest" description="Disordered" evidence="1">
    <location>
        <begin position="28"/>
        <end position="50"/>
    </location>
</feature>
<feature type="region of interest" description="Disordered" evidence="1">
    <location>
        <begin position="122"/>
        <end position="144"/>
    </location>
</feature>
<gene>
    <name evidence="3" type="ORF">H9901_00665</name>
</gene>
<dbReference type="CDD" id="cd13440">
    <property type="entry name" value="CamS_repeat_2"/>
    <property type="match status" value="1"/>
</dbReference>
<feature type="compositionally biased region" description="Polar residues" evidence="1">
    <location>
        <begin position="41"/>
        <end position="50"/>
    </location>
</feature>
<reference evidence="3" key="2">
    <citation type="submission" date="2021-04" db="EMBL/GenBank/DDBJ databases">
        <authorList>
            <person name="Gilroy R."/>
        </authorList>
    </citation>
    <scope>NUCLEOTIDE SEQUENCE</scope>
    <source>
        <strain evidence="3">F6-6636</strain>
    </source>
</reference>
<dbReference type="PROSITE" id="PS51257">
    <property type="entry name" value="PROKAR_LIPOPROTEIN"/>
    <property type="match status" value="1"/>
</dbReference>
<protein>
    <submittedName>
        <fullName evidence="3">CamS family sex pheromone protein</fullName>
    </submittedName>
</protein>
<dbReference type="AlphaFoldDB" id="A0A948TIF5"/>
<feature type="compositionally biased region" description="Low complexity" evidence="1">
    <location>
        <begin position="28"/>
        <end position="40"/>
    </location>
</feature>
<name>A0A948TIF5_9LACO</name>
<reference evidence="3" key="1">
    <citation type="journal article" date="2021" name="PeerJ">
        <title>Extensive microbial diversity within the chicken gut microbiome revealed by metagenomics and culture.</title>
        <authorList>
            <person name="Gilroy R."/>
            <person name="Ravi A."/>
            <person name="Getino M."/>
            <person name="Pursley I."/>
            <person name="Horton D.L."/>
            <person name="Alikhan N.F."/>
            <person name="Baker D."/>
            <person name="Gharbi K."/>
            <person name="Hall N."/>
            <person name="Watson M."/>
            <person name="Adriaenssens E.M."/>
            <person name="Foster-Nyarko E."/>
            <person name="Jarju S."/>
            <person name="Secka A."/>
            <person name="Antonio M."/>
            <person name="Oren A."/>
            <person name="Chaudhuri R.R."/>
            <person name="La Ragione R."/>
            <person name="Hildebrand F."/>
            <person name="Pallen M.J."/>
        </authorList>
    </citation>
    <scope>NUCLEOTIDE SEQUENCE</scope>
    <source>
        <strain evidence="3">F6-6636</strain>
    </source>
</reference>
<dbReference type="InterPro" id="IPR011426">
    <property type="entry name" value="CamS"/>
</dbReference>
<proteinExistence type="predicted"/>
<dbReference type="Proteomes" id="UP000777303">
    <property type="component" value="Unassembled WGS sequence"/>
</dbReference>